<dbReference type="Proteomes" id="UP000324222">
    <property type="component" value="Unassembled WGS sequence"/>
</dbReference>
<dbReference type="AlphaFoldDB" id="A0A5B7K385"/>
<protein>
    <submittedName>
        <fullName evidence="1">Uncharacterized protein</fullName>
    </submittedName>
</protein>
<keyword evidence="2" id="KW-1185">Reference proteome</keyword>
<proteinExistence type="predicted"/>
<gene>
    <name evidence="1" type="ORF">E2C01_096537</name>
</gene>
<reference evidence="1 2" key="1">
    <citation type="submission" date="2019-05" db="EMBL/GenBank/DDBJ databases">
        <title>Another draft genome of Portunus trituberculatus and its Hox gene families provides insights of decapod evolution.</title>
        <authorList>
            <person name="Jeong J.-H."/>
            <person name="Song I."/>
            <person name="Kim S."/>
            <person name="Choi T."/>
            <person name="Kim D."/>
            <person name="Ryu S."/>
            <person name="Kim W."/>
        </authorList>
    </citation>
    <scope>NUCLEOTIDE SEQUENCE [LARGE SCALE GENOMIC DNA]</scope>
    <source>
        <tissue evidence="1">Muscle</tissue>
    </source>
</reference>
<comment type="caution">
    <text evidence="1">The sequence shown here is derived from an EMBL/GenBank/DDBJ whole genome shotgun (WGS) entry which is preliminary data.</text>
</comment>
<accession>A0A5B7K385</accession>
<name>A0A5B7K385_PORTR</name>
<dbReference type="EMBL" id="VSRR010125472">
    <property type="protein sequence ID" value="MPD01027.1"/>
    <property type="molecule type" value="Genomic_DNA"/>
</dbReference>
<evidence type="ECO:0000313" key="2">
    <source>
        <dbReference type="Proteomes" id="UP000324222"/>
    </source>
</evidence>
<evidence type="ECO:0000313" key="1">
    <source>
        <dbReference type="EMBL" id="MPD01027.1"/>
    </source>
</evidence>
<organism evidence="1 2">
    <name type="scientific">Portunus trituberculatus</name>
    <name type="common">Swimming crab</name>
    <name type="synonym">Neptunus trituberculatus</name>
    <dbReference type="NCBI Taxonomy" id="210409"/>
    <lineage>
        <taxon>Eukaryota</taxon>
        <taxon>Metazoa</taxon>
        <taxon>Ecdysozoa</taxon>
        <taxon>Arthropoda</taxon>
        <taxon>Crustacea</taxon>
        <taxon>Multicrustacea</taxon>
        <taxon>Malacostraca</taxon>
        <taxon>Eumalacostraca</taxon>
        <taxon>Eucarida</taxon>
        <taxon>Decapoda</taxon>
        <taxon>Pleocyemata</taxon>
        <taxon>Brachyura</taxon>
        <taxon>Eubrachyura</taxon>
        <taxon>Portunoidea</taxon>
        <taxon>Portunidae</taxon>
        <taxon>Portuninae</taxon>
        <taxon>Portunus</taxon>
    </lineage>
</organism>
<sequence>MQKCSSPSFPSPPDTTQHYFISAHNVTRVTASFHTLPYFFFSPFLIDRQGTDGQRILLRFHFSGGGFCNNSCWNFFENM</sequence>